<evidence type="ECO:0000313" key="3">
    <source>
        <dbReference type="Proteomes" id="UP000838756"/>
    </source>
</evidence>
<dbReference type="AlphaFoldDB" id="A0A8S4RJ93"/>
<organism evidence="2 3">
    <name type="scientific">Pararge aegeria aegeria</name>
    <dbReference type="NCBI Taxonomy" id="348720"/>
    <lineage>
        <taxon>Eukaryota</taxon>
        <taxon>Metazoa</taxon>
        <taxon>Ecdysozoa</taxon>
        <taxon>Arthropoda</taxon>
        <taxon>Hexapoda</taxon>
        <taxon>Insecta</taxon>
        <taxon>Pterygota</taxon>
        <taxon>Neoptera</taxon>
        <taxon>Endopterygota</taxon>
        <taxon>Lepidoptera</taxon>
        <taxon>Glossata</taxon>
        <taxon>Ditrysia</taxon>
        <taxon>Papilionoidea</taxon>
        <taxon>Nymphalidae</taxon>
        <taxon>Satyrinae</taxon>
        <taxon>Satyrini</taxon>
        <taxon>Parargina</taxon>
        <taxon>Pararge</taxon>
    </lineage>
</organism>
<sequence length="201" mass="23318">MDPAFLVWIPPIEEGDIIKEIDETKTPIYEEIIPKELRPDPGSNTESPEDRPSSSTLKRNSENRSNRSNESIKSMRKVMDRSNIIHPLNFSISDLQNSPKLPKRYKKKRDDSVTIPMKELTLTMSPVKVHRRENRNDFDNSSTLKRVNDTREKDKDATLKRTTDFNDIKFADENSESSNEIKFADDSPDSNRLFDKYEVKA</sequence>
<gene>
    <name evidence="2" type="primary">jg25552</name>
    <name evidence="2" type="ORF">PAEG_LOCUS14659</name>
</gene>
<dbReference type="EMBL" id="CAKXAJ010025263">
    <property type="protein sequence ID" value="CAH2237370.1"/>
    <property type="molecule type" value="Genomic_DNA"/>
</dbReference>
<protein>
    <submittedName>
        <fullName evidence="2">Jg25552 protein</fullName>
    </submittedName>
</protein>
<comment type="caution">
    <text evidence="2">The sequence shown here is derived from an EMBL/GenBank/DDBJ whole genome shotgun (WGS) entry which is preliminary data.</text>
</comment>
<reference evidence="2" key="1">
    <citation type="submission" date="2022-03" db="EMBL/GenBank/DDBJ databases">
        <authorList>
            <person name="Lindestad O."/>
        </authorList>
    </citation>
    <scope>NUCLEOTIDE SEQUENCE</scope>
</reference>
<feature type="compositionally biased region" description="Basic and acidic residues" evidence="1">
    <location>
        <begin position="146"/>
        <end position="155"/>
    </location>
</feature>
<evidence type="ECO:0000313" key="2">
    <source>
        <dbReference type="EMBL" id="CAH2237370.1"/>
    </source>
</evidence>
<proteinExistence type="predicted"/>
<evidence type="ECO:0000256" key="1">
    <source>
        <dbReference type="SAM" id="MobiDB-lite"/>
    </source>
</evidence>
<dbReference type="OrthoDB" id="446173at2759"/>
<keyword evidence="3" id="KW-1185">Reference proteome</keyword>
<name>A0A8S4RJ93_9NEOP</name>
<feature type="region of interest" description="Disordered" evidence="1">
    <location>
        <begin position="124"/>
        <end position="155"/>
    </location>
</feature>
<feature type="compositionally biased region" description="Polar residues" evidence="1">
    <location>
        <begin position="90"/>
        <end position="99"/>
    </location>
</feature>
<accession>A0A8S4RJ93</accession>
<dbReference type="Proteomes" id="UP000838756">
    <property type="component" value="Unassembled WGS sequence"/>
</dbReference>
<feature type="region of interest" description="Disordered" evidence="1">
    <location>
        <begin position="29"/>
        <end position="112"/>
    </location>
</feature>